<feature type="domain" description="Glycosyltransferase 2-like" evidence="2">
    <location>
        <begin position="77"/>
        <end position="230"/>
    </location>
</feature>
<evidence type="ECO:0000259" key="2">
    <source>
        <dbReference type="Pfam" id="PF00535"/>
    </source>
</evidence>
<dbReference type="PANTHER" id="PTHR43685">
    <property type="entry name" value="GLYCOSYLTRANSFERASE"/>
    <property type="match status" value="1"/>
</dbReference>
<evidence type="ECO:0000313" key="4">
    <source>
        <dbReference type="Proteomes" id="UP000194761"/>
    </source>
</evidence>
<dbReference type="InterPro" id="IPR001173">
    <property type="entry name" value="Glyco_trans_2-like"/>
</dbReference>
<proteinExistence type="predicted"/>
<dbReference type="InterPro" id="IPR029044">
    <property type="entry name" value="Nucleotide-diphossugar_trans"/>
</dbReference>
<dbReference type="SUPFAM" id="SSF53448">
    <property type="entry name" value="Nucleotide-diphospho-sugar transferases"/>
    <property type="match status" value="1"/>
</dbReference>
<accession>A0A2C9ZL34</accession>
<comment type="caution">
    <text evidence="3">The sequence shown here is derived from an EMBL/GenBank/DDBJ whole genome shotgun (WGS) entry which is preliminary data.</text>
</comment>
<gene>
    <name evidence="3" type="ORF">CA984_36955</name>
</gene>
<feature type="region of interest" description="Disordered" evidence="1">
    <location>
        <begin position="1"/>
        <end position="38"/>
    </location>
</feature>
<dbReference type="InterPro" id="IPR050834">
    <property type="entry name" value="Glycosyltransf_2"/>
</dbReference>
<dbReference type="EMBL" id="NGFP01000267">
    <property type="protein sequence ID" value="OUC89181.1"/>
    <property type="molecule type" value="Genomic_DNA"/>
</dbReference>
<sequence length="372" mass="39667">MSCSPGSPASGPWASPNSRPPTSTTASGAWASTSERAPILPRPRLLPRALTCEGAPASESPCFREKGPAVDDWPAISVVIPTRNRTGLLQETIDSILGQDYPGDLTCVAVFDQSPPDGSFALDAPGRRVVVTANTRSPGIAGARNTGVLLDDGELVAFCDDTDLWLPHRLRSQVTALGAGHFATCGIELFNDEVAFARCVTAPTVTLRDLLRGQLPSMHPSTYLMRREALVDGFGLVSEELPGGYGEDYELLLRAARYGPITNLAGTGVRVRLHNASHFSVVESSETISSALRWMLERYPEFAGAPGGYAQLAGKIAFAEAALGRGSQALRWIGRTVRRRPWEPRAYLALAVTAGVPAGAIVGRLHRMGRGI</sequence>
<dbReference type="CDD" id="cd00761">
    <property type="entry name" value="Glyco_tranf_GTA_type"/>
    <property type="match status" value="1"/>
</dbReference>
<dbReference type="PANTHER" id="PTHR43685:SF2">
    <property type="entry name" value="GLYCOSYLTRANSFERASE 2-LIKE DOMAIN-CONTAINING PROTEIN"/>
    <property type="match status" value="1"/>
</dbReference>
<keyword evidence="4" id="KW-1185">Reference proteome</keyword>
<protein>
    <recommendedName>
        <fullName evidence="2">Glycosyltransferase 2-like domain-containing protein</fullName>
    </recommendedName>
</protein>
<evidence type="ECO:0000256" key="1">
    <source>
        <dbReference type="SAM" id="MobiDB-lite"/>
    </source>
</evidence>
<name>A0A2C9ZL34_9ACTN</name>
<reference evidence="3 4" key="1">
    <citation type="submission" date="2017-05" db="EMBL/GenBank/DDBJ databases">
        <title>Biotechnological potential of actinobacteria isolated from South African environments.</title>
        <authorList>
            <person name="Le Roes-Hill M."/>
            <person name="Prins A."/>
            <person name="Durrell K.A."/>
        </authorList>
    </citation>
    <scope>NUCLEOTIDE SEQUENCE [LARGE SCALE GENOMIC DNA]</scope>
    <source>
        <strain evidence="3">M26</strain>
    </source>
</reference>
<dbReference type="Proteomes" id="UP000194761">
    <property type="component" value="Unassembled WGS sequence"/>
</dbReference>
<organism evidence="3 4">
    <name type="scientific">Streptosporangium minutum</name>
    <dbReference type="NCBI Taxonomy" id="569862"/>
    <lineage>
        <taxon>Bacteria</taxon>
        <taxon>Bacillati</taxon>
        <taxon>Actinomycetota</taxon>
        <taxon>Actinomycetes</taxon>
        <taxon>Streptosporangiales</taxon>
        <taxon>Streptosporangiaceae</taxon>
        <taxon>Streptosporangium</taxon>
    </lineage>
</organism>
<dbReference type="Gene3D" id="3.90.550.10">
    <property type="entry name" value="Spore Coat Polysaccharide Biosynthesis Protein SpsA, Chain A"/>
    <property type="match status" value="1"/>
</dbReference>
<dbReference type="Pfam" id="PF00535">
    <property type="entry name" value="Glycos_transf_2"/>
    <property type="match status" value="1"/>
</dbReference>
<evidence type="ECO:0000313" key="3">
    <source>
        <dbReference type="EMBL" id="OUC89181.1"/>
    </source>
</evidence>
<dbReference type="AlphaFoldDB" id="A0A2C9ZL34"/>